<accession>A0A0A1W949</accession>
<protein>
    <submittedName>
        <fullName evidence="1">Uncharacterized protein</fullName>
    </submittedName>
</protein>
<evidence type="ECO:0000313" key="2">
    <source>
        <dbReference type="Proteomes" id="UP000032305"/>
    </source>
</evidence>
<keyword evidence="2" id="KW-1185">Reference proteome</keyword>
<gene>
    <name evidence="1" type="ORF">SP5_070_00580</name>
</gene>
<organism evidence="1 2">
    <name type="scientific">Sphingomonas parapaucimobilis NBRC 15100</name>
    <dbReference type="NCBI Taxonomy" id="1219049"/>
    <lineage>
        <taxon>Bacteria</taxon>
        <taxon>Pseudomonadati</taxon>
        <taxon>Pseudomonadota</taxon>
        <taxon>Alphaproteobacteria</taxon>
        <taxon>Sphingomonadales</taxon>
        <taxon>Sphingomonadaceae</taxon>
        <taxon>Sphingomonas</taxon>
    </lineage>
</organism>
<dbReference type="Proteomes" id="UP000032305">
    <property type="component" value="Unassembled WGS sequence"/>
</dbReference>
<comment type="caution">
    <text evidence="1">The sequence shown here is derived from an EMBL/GenBank/DDBJ whole genome shotgun (WGS) entry which is preliminary data.</text>
</comment>
<reference evidence="1 2" key="1">
    <citation type="submission" date="2014-11" db="EMBL/GenBank/DDBJ databases">
        <title>Whole genome shotgun sequence of Sphingomonas parapaucimobilis NBRC 15100.</title>
        <authorList>
            <person name="Katano-Makiyama Y."/>
            <person name="Hosoyama A."/>
            <person name="Hashimoto M."/>
            <person name="Hosoyama Y."/>
            <person name="Noguchi M."/>
            <person name="Numata M."/>
            <person name="Tsuchikane K."/>
            <person name="Hirakata S."/>
            <person name="Uohara A."/>
            <person name="Shimodaira J."/>
            <person name="Ohji S."/>
            <person name="Ichikawa N."/>
            <person name="Kimura A."/>
            <person name="Yamazoe A."/>
            <person name="Fujita N."/>
        </authorList>
    </citation>
    <scope>NUCLEOTIDE SEQUENCE [LARGE SCALE GENOMIC DNA]</scope>
    <source>
        <strain evidence="1 2">NBRC 15100</strain>
    </source>
</reference>
<proteinExistence type="predicted"/>
<dbReference type="RefSeq" id="WP_042489557.1">
    <property type="nucleotide sequence ID" value="NZ_BBPI01000070.1"/>
</dbReference>
<dbReference type="EMBL" id="BBPI01000070">
    <property type="protein sequence ID" value="GAM01975.1"/>
    <property type="molecule type" value="Genomic_DNA"/>
</dbReference>
<evidence type="ECO:0000313" key="1">
    <source>
        <dbReference type="EMBL" id="GAM01975.1"/>
    </source>
</evidence>
<dbReference type="AlphaFoldDB" id="A0A0A1W949"/>
<sequence length="89" mass="9478">MKFDMSAEAAEMLHLMTDEIALPDGWEASGACGHLVEGIANFLVNHRPHIDIEDIATLVAAGAVMAELARRAPETAEPLKPWGLKGGAE</sequence>
<name>A0A0A1W949_9SPHN</name>